<evidence type="ECO:0000256" key="1">
    <source>
        <dbReference type="SAM" id="MobiDB-lite"/>
    </source>
</evidence>
<feature type="region of interest" description="Disordered" evidence="1">
    <location>
        <begin position="136"/>
        <end position="355"/>
    </location>
</feature>
<keyword evidence="3" id="KW-1185">Reference proteome</keyword>
<feature type="compositionally biased region" description="Basic and acidic residues" evidence="1">
    <location>
        <begin position="322"/>
        <end position="331"/>
    </location>
</feature>
<comment type="caution">
    <text evidence="2">The sequence shown here is derived from an EMBL/GenBank/DDBJ whole genome shotgun (WGS) entry which is preliminary data.</text>
</comment>
<protein>
    <submittedName>
        <fullName evidence="2">Uncharacterized protein</fullName>
    </submittedName>
</protein>
<organism evidence="2 3">
    <name type="scientific">Acidihalobacter prosperus</name>
    <dbReference type="NCBI Taxonomy" id="160660"/>
    <lineage>
        <taxon>Bacteria</taxon>
        <taxon>Pseudomonadati</taxon>
        <taxon>Pseudomonadota</taxon>
        <taxon>Gammaproteobacteria</taxon>
        <taxon>Chromatiales</taxon>
        <taxon>Ectothiorhodospiraceae</taxon>
        <taxon>Acidihalobacter</taxon>
    </lineage>
</organism>
<feature type="compositionally biased region" description="Polar residues" evidence="1">
    <location>
        <begin position="171"/>
        <end position="184"/>
    </location>
</feature>
<proteinExistence type="predicted"/>
<dbReference type="Proteomes" id="UP000029273">
    <property type="component" value="Unassembled WGS sequence"/>
</dbReference>
<feature type="compositionally biased region" description="Basic and acidic residues" evidence="1">
    <location>
        <begin position="230"/>
        <end position="241"/>
    </location>
</feature>
<dbReference type="AlphaFoldDB" id="A0A1A6C027"/>
<gene>
    <name evidence="2" type="ORF">Thpro_022162</name>
</gene>
<evidence type="ECO:0000313" key="3">
    <source>
        <dbReference type="Proteomes" id="UP000029273"/>
    </source>
</evidence>
<dbReference type="EMBL" id="JQSG02000006">
    <property type="protein sequence ID" value="OBS07912.1"/>
    <property type="molecule type" value="Genomic_DNA"/>
</dbReference>
<evidence type="ECO:0000313" key="2">
    <source>
        <dbReference type="EMBL" id="OBS07912.1"/>
    </source>
</evidence>
<feature type="compositionally biased region" description="Low complexity" evidence="1">
    <location>
        <begin position="207"/>
        <end position="221"/>
    </location>
</feature>
<reference evidence="2 3" key="1">
    <citation type="journal article" date="2014" name="Genome Announc.">
        <title>Draft Genome Sequence of the Iron-Oxidizing, Acidophilic, and Halotolerant 'Thiobacillus prosperus' Type Strain DSM 5130.</title>
        <authorList>
            <person name="Ossandon F.J."/>
            <person name="Cardenas J.P."/>
            <person name="Corbett M."/>
            <person name="Quatrini R."/>
            <person name="Holmes D.S."/>
            <person name="Watkin E."/>
        </authorList>
    </citation>
    <scope>NUCLEOTIDE SEQUENCE [LARGE SCALE GENOMIC DNA]</scope>
    <source>
        <strain evidence="2 3">DSM 5130</strain>
    </source>
</reference>
<feature type="compositionally biased region" description="Low complexity" evidence="1">
    <location>
        <begin position="288"/>
        <end position="312"/>
    </location>
</feature>
<dbReference type="RefSeq" id="WP_065089633.1">
    <property type="nucleotide sequence ID" value="NZ_JQSG02000006.1"/>
</dbReference>
<sequence length="518" mass="55560">MAVSTFMRKLWTVDLSQDARLLGAYLATGPHTDRLNAPRVPPWYAIGDLGLDENRYREALSELISAGLVRYCPQTHRNHLVGMLRRAANPNVATGRMRLWRDLPVSSVVRGSLALELLDLDRERLDEVAVQALEKAATPAPIVPPPSGGKTPEKTDRSAQQDAEQPAAPTASAQPDASYASSVRQPAAEQPGADSPAPRERDNSLPAEAVAETTVAVDASAPPTASGAKGADEKPYRDPLRRYNSVTVDEPDRAVLAQDVRRRASGIDQDAPKPAATHASNLLRRLMPEAAAESPAGSNPASASQPAATPARAEPETVQSRDVSRTEHAARPETNLTDAQQKPTTTPVQESVQAPEDFVLESPSTAPSTSREKPKSPASLTWEAYAAAYAQRYGAEPVRNAKTNGQCAHLVSRIGADEAPQVARWYVGQGGFYAQRCHPMDLLVKDAETLRTRWATNRPVDPAGRRRSDDEVAGTLANKGIRAGQMSQRSEAALAALFAEQMDEMLAREGISLGAAAP</sequence>
<accession>A0A1A6C027</accession>
<name>A0A1A6C027_9GAMM</name>
<dbReference type="OrthoDB" id="82456at2"/>
<feature type="region of interest" description="Disordered" evidence="1">
    <location>
        <begin position="360"/>
        <end position="379"/>
    </location>
</feature>
<feature type="compositionally biased region" description="Polar residues" evidence="1">
    <location>
        <begin position="334"/>
        <end position="352"/>
    </location>
</feature>